<gene>
    <name evidence="3" type="ORF">PSHT_00081</name>
</gene>
<dbReference type="EMBL" id="PKSM01000001">
    <property type="protein sequence ID" value="POW23550.1"/>
    <property type="molecule type" value="Genomic_DNA"/>
</dbReference>
<feature type="domain" description="Ketopantoate reductase C-terminal" evidence="2">
    <location>
        <begin position="192"/>
        <end position="321"/>
    </location>
</feature>
<keyword evidence="4" id="KW-1185">Reference proteome</keyword>
<name>A0A2S4WP56_9BASI</name>
<reference evidence="4" key="2">
    <citation type="journal article" date="2018" name="BMC Genomics">
        <title>Genomic insights into host adaptation between the wheat stripe rust pathogen (Puccinia striiformis f. sp. tritici) and the barley stripe rust pathogen (Puccinia striiformis f. sp. hordei).</title>
        <authorList>
            <person name="Xia C."/>
            <person name="Wang M."/>
            <person name="Yin C."/>
            <person name="Cornejo O.E."/>
            <person name="Hulbert S.H."/>
            <person name="Chen X."/>
        </authorList>
    </citation>
    <scope>NUCLEOTIDE SEQUENCE [LARGE SCALE GENOMIC DNA]</scope>
    <source>
        <strain evidence="4">93TX-2</strain>
    </source>
</reference>
<dbReference type="GO" id="GO:0005737">
    <property type="term" value="C:cytoplasm"/>
    <property type="evidence" value="ECO:0007669"/>
    <property type="project" value="TreeGrafter"/>
</dbReference>
<reference evidence="4" key="3">
    <citation type="journal article" date="2018" name="Mol. Plant Microbe Interact.">
        <title>Genome sequence resources for the wheat stripe rust pathogen (Puccinia striiformis f. sp. tritici) and the barley stripe rust pathogen (Puccinia striiformis f. sp. hordei).</title>
        <authorList>
            <person name="Xia C."/>
            <person name="Wang M."/>
            <person name="Yin C."/>
            <person name="Cornejo O.E."/>
            <person name="Hulbert S.H."/>
            <person name="Chen X."/>
        </authorList>
    </citation>
    <scope>NUCLEOTIDE SEQUENCE [LARGE SCALE GENOMIC DNA]</scope>
    <source>
        <strain evidence="4">93TX-2</strain>
    </source>
</reference>
<dbReference type="AlphaFoldDB" id="A0A2S4WP56"/>
<dbReference type="SUPFAM" id="SSF48179">
    <property type="entry name" value="6-phosphogluconate dehydrogenase C-terminal domain-like"/>
    <property type="match status" value="1"/>
</dbReference>
<evidence type="ECO:0000313" key="4">
    <source>
        <dbReference type="Proteomes" id="UP000238274"/>
    </source>
</evidence>
<protein>
    <recommendedName>
        <fullName evidence="5">2-dehydropantoate 2-reductase</fullName>
    </recommendedName>
</protein>
<accession>A0A2S4WP56</accession>
<dbReference type="InterPro" id="IPR013332">
    <property type="entry name" value="KPR_N"/>
</dbReference>
<dbReference type="InterPro" id="IPR051402">
    <property type="entry name" value="KPR-Related"/>
</dbReference>
<dbReference type="InterPro" id="IPR008927">
    <property type="entry name" value="6-PGluconate_DH-like_C_sf"/>
</dbReference>
<organism evidence="3 4">
    <name type="scientific">Puccinia striiformis</name>
    <dbReference type="NCBI Taxonomy" id="27350"/>
    <lineage>
        <taxon>Eukaryota</taxon>
        <taxon>Fungi</taxon>
        <taxon>Dikarya</taxon>
        <taxon>Basidiomycota</taxon>
        <taxon>Pucciniomycotina</taxon>
        <taxon>Pucciniomycetes</taxon>
        <taxon>Pucciniales</taxon>
        <taxon>Pucciniaceae</taxon>
        <taxon>Puccinia</taxon>
    </lineage>
</organism>
<dbReference type="Proteomes" id="UP000238274">
    <property type="component" value="Unassembled WGS sequence"/>
</dbReference>
<evidence type="ECO:0000313" key="3">
    <source>
        <dbReference type="EMBL" id="POW23550.1"/>
    </source>
</evidence>
<feature type="domain" description="Ketopantoate reductase N-terminal" evidence="1">
    <location>
        <begin position="21"/>
        <end position="165"/>
    </location>
</feature>
<sequence>MKQLEQVPLEDSVDRDYRPEEGVKVSFVCRSNHEVVKREGIEIESSTLGKYRIKPDEGFKSIDHAATIGSSGNESRWDYVILCAIILPDLVDDPAFLSPLLKIPDTDRHPPTLVLIQNGVGFEDNLRRRHPKVPILSAVTIVNAEQLGPGLIRHNHWTRIKIHSHSQLELLAKLLRDGNINDAEIYGERDLQILRWRKLAINASMNPTSILSGGLQSTDMVKEGEPRVHLEGCVTEVFEAAKVIFGIDSFPSHFASIERILKSTEKAGQRSIIKPSMLVDWELGRPLEIGAISIMGIPIQVAARAGIKLSRIQSMYAFLTQLRPALIKPR</sequence>
<dbReference type="OrthoDB" id="3609at2759"/>
<dbReference type="VEuPathDB" id="FungiDB:PSTT_02667"/>
<proteinExistence type="predicted"/>
<dbReference type="InterPro" id="IPR013328">
    <property type="entry name" value="6PGD_dom2"/>
</dbReference>
<dbReference type="PANTHER" id="PTHR21708:SF26">
    <property type="entry name" value="2-DEHYDROPANTOATE 2-REDUCTASE"/>
    <property type="match status" value="1"/>
</dbReference>
<reference evidence="3 4" key="1">
    <citation type="submission" date="2017-12" db="EMBL/GenBank/DDBJ databases">
        <title>Gene loss provides genomic basis for host adaptation in cereal stripe rust fungi.</title>
        <authorList>
            <person name="Xia C."/>
        </authorList>
    </citation>
    <scope>NUCLEOTIDE SEQUENCE [LARGE SCALE GENOMIC DNA]</scope>
    <source>
        <strain evidence="3 4">93TX-2</strain>
    </source>
</reference>
<dbReference type="Pfam" id="PF08546">
    <property type="entry name" value="ApbA_C"/>
    <property type="match status" value="1"/>
</dbReference>
<dbReference type="Gene3D" id="1.10.1040.10">
    <property type="entry name" value="N-(1-d-carboxylethyl)-l-norvaline Dehydrogenase, domain 2"/>
    <property type="match status" value="1"/>
</dbReference>
<dbReference type="FunFam" id="1.10.1040.10:FF:000017">
    <property type="entry name" value="2-dehydropantoate 2-reductase"/>
    <property type="match status" value="1"/>
</dbReference>
<evidence type="ECO:0000259" key="1">
    <source>
        <dbReference type="Pfam" id="PF02558"/>
    </source>
</evidence>
<comment type="caution">
    <text evidence="3">The sequence shown here is derived from an EMBL/GenBank/DDBJ whole genome shotgun (WGS) entry which is preliminary data.</text>
</comment>
<dbReference type="Gene3D" id="3.40.50.720">
    <property type="entry name" value="NAD(P)-binding Rossmann-like Domain"/>
    <property type="match status" value="1"/>
</dbReference>
<dbReference type="VEuPathDB" id="FungiDB:PSHT_00081"/>
<dbReference type="PANTHER" id="PTHR21708">
    <property type="entry name" value="PROBABLE 2-DEHYDROPANTOATE 2-REDUCTASE"/>
    <property type="match status" value="1"/>
</dbReference>
<evidence type="ECO:0000259" key="2">
    <source>
        <dbReference type="Pfam" id="PF08546"/>
    </source>
</evidence>
<evidence type="ECO:0008006" key="5">
    <source>
        <dbReference type="Google" id="ProtNLM"/>
    </source>
</evidence>
<dbReference type="Pfam" id="PF02558">
    <property type="entry name" value="ApbA"/>
    <property type="match status" value="1"/>
</dbReference>
<dbReference type="InterPro" id="IPR013752">
    <property type="entry name" value="KPA_reductase"/>
</dbReference>